<name>A0A8J7C3Y3_9CYAN</name>
<dbReference type="SUPFAM" id="SSF52540">
    <property type="entry name" value="P-loop containing nucleoside triphosphate hydrolases"/>
    <property type="match status" value="1"/>
</dbReference>
<dbReference type="AlphaFoldDB" id="A0A8J7C3Y3"/>
<dbReference type="InterPro" id="IPR007111">
    <property type="entry name" value="NACHT_NTPase"/>
</dbReference>
<dbReference type="Pfam" id="PF01381">
    <property type="entry name" value="HTH_3"/>
    <property type="match status" value="1"/>
</dbReference>
<accession>A0A8J7C3Y3</accession>
<dbReference type="PROSITE" id="PS50837">
    <property type="entry name" value="NACHT"/>
    <property type="match status" value="1"/>
</dbReference>
<gene>
    <name evidence="3" type="ORF">ICL16_00565</name>
</gene>
<evidence type="ECO:0000313" key="3">
    <source>
        <dbReference type="EMBL" id="MBD2770654.1"/>
    </source>
</evidence>
<dbReference type="Pfam" id="PF05729">
    <property type="entry name" value="NACHT"/>
    <property type="match status" value="1"/>
</dbReference>
<dbReference type="GO" id="GO:0003677">
    <property type="term" value="F:DNA binding"/>
    <property type="evidence" value="ECO:0007669"/>
    <property type="project" value="InterPro"/>
</dbReference>
<dbReference type="InterPro" id="IPR001387">
    <property type="entry name" value="Cro/C1-type_HTH"/>
</dbReference>
<protein>
    <submittedName>
        <fullName evidence="3">NACHT domain-containing NTPase</fullName>
    </submittedName>
</protein>
<dbReference type="PROSITE" id="PS50943">
    <property type="entry name" value="HTH_CROC1"/>
    <property type="match status" value="1"/>
</dbReference>
<dbReference type="SUPFAM" id="SSF47413">
    <property type="entry name" value="lambda repressor-like DNA-binding domains"/>
    <property type="match status" value="1"/>
</dbReference>
<sequence length="753" mass="87796">MAEQAKRKKAKRSLQACPDGIDLARKSLTNKGLSQQQLEERVQLSHPTVTNFFRGTPVDRTNFVRICNFLNLDWQEITGEAHSHNEEPNTNINLVQQVREKIKPHILERCGTMRVLDMNQPIELNDIYTNVNILEKITGRQRREIEELVQNFNTESDEFARIGLGKITQKRIPGLEAVERHSKLMVLGKPGAGKTTFLKYLAIQCISENFQANRIPIFITLKQFAETQNKLGLQEFILQELGNNLITDTQISELLTSGRFLILLDGLDEVREEDSSRVINQIKEFSEKYHNNQFVVTCRIAAREYTYEKFTEVEVADFNKSQISEFVNKWFKAKDDLVKAERFIKKLEEDEPIQELATSPLLLTLLCLVFEESGNFPSNRSELYKEGLDVLLKKWDVKRNIERDQVYKKLSLKRKEDLLSQIALNTFEQGNYFFKQKEVERYITEYIQNLPEANTDPETLQLDSEAVLKSIEAQHGLFVERARGIYSFSHLTFHEYFTARKLVSSANPYAVDDKTLQALATRITEKRWREVFLLTVGMLDSADKLLQLMQQKIDKILESDEKLQQFLTWVEKKSESVEAPYKPAAVRAFYFALALDRNQDFDSAFDRNQYQGFTSTLDLYLHLASTLDRDLNLALSFVFYFDQDRAFYRDLSPELKQSLLRLKRKHPKQSTQADKQWWQENGQAWTEQLRAVMIEHRNIGHDWQFTNAQKELLKQYYDANKLLVDCLNSDCYVSREVRQKIDDSLLFVSGNTK</sequence>
<dbReference type="PANTHER" id="PTHR46844">
    <property type="entry name" value="SLR5058 PROTEIN"/>
    <property type="match status" value="1"/>
</dbReference>
<dbReference type="RefSeq" id="WP_190824953.1">
    <property type="nucleotide sequence ID" value="NZ_CAWPPI010000007.1"/>
</dbReference>
<dbReference type="EMBL" id="JACXAE010000007">
    <property type="protein sequence ID" value="MBD2770654.1"/>
    <property type="molecule type" value="Genomic_DNA"/>
</dbReference>
<dbReference type="PANTHER" id="PTHR46844:SF1">
    <property type="entry name" value="SLR5058 PROTEIN"/>
    <property type="match status" value="1"/>
</dbReference>
<dbReference type="InterPro" id="IPR054501">
    <property type="entry name" value="NCH2"/>
</dbReference>
<dbReference type="Gene3D" id="3.40.50.300">
    <property type="entry name" value="P-loop containing nucleotide triphosphate hydrolases"/>
    <property type="match status" value="1"/>
</dbReference>
<keyword evidence="4" id="KW-1185">Reference proteome</keyword>
<comment type="caution">
    <text evidence="3">The sequence shown here is derived from an EMBL/GenBank/DDBJ whole genome shotgun (WGS) entry which is preliminary data.</text>
</comment>
<evidence type="ECO:0000313" key="4">
    <source>
        <dbReference type="Proteomes" id="UP000629098"/>
    </source>
</evidence>
<dbReference type="SMART" id="SM00530">
    <property type="entry name" value="HTH_XRE"/>
    <property type="match status" value="1"/>
</dbReference>
<organism evidence="3 4">
    <name type="scientific">Iningainema tapete BLCC-T55</name>
    <dbReference type="NCBI Taxonomy" id="2748662"/>
    <lineage>
        <taxon>Bacteria</taxon>
        <taxon>Bacillati</taxon>
        <taxon>Cyanobacteriota</taxon>
        <taxon>Cyanophyceae</taxon>
        <taxon>Nostocales</taxon>
        <taxon>Scytonemataceae</taxon>
        <taxon>Iningainema tapete</taxon>
    </lineage>
</organism>
<reference evidence="3" key="1">
    <citation type="submission" date="2020-09" db="EMBL/GenBank/DDBJ databases">
        <title>Iningainema tapete sp. nov. (Scytonemataceae, Cyanobacteria) from greenhouses in central Florida (USA) produces two types of nodularin with biosynthetic potential for microcystin-LR and anabaenopeptins.</title>
        <authorList>
            <person name="Berthold D.E."/>
            <person name="Lefler F.W."/>
            <person name="Huang I.-S."/>
            <person name="Abdulla H."/>
            <person name="Zimba P.V."/>
            <person name="Laughinghouse H.D. IV."/>
        </authorList>
    </citation>
    <scope>NUCLEOTIDE SEQUENCE</scope>
    <source>
        <strain evidence="3">BLCCT55</strain>
    </source>
</reference>
<dbReference type="InterPro" id="IPR010982">
    <property type="entry name" value="Lambda_DNA-bd_dom_sf"/>
</dbReference>
<dbReference type="CDD" id="cd00093">
    <property type="entry name" value="HTH_XRE"/>
    <property type="match status" value="1"/>
</dbReference>
<dbReference type="Proteomes" id="UP000629098">
    <property type="component" value="Unassembled WGS sequence"/>
</dbReference>
<evidence type="ECO:0000259" key="1">
    <source>
        <dbReference type="PROSITE" id="PS50837"/>
    </source>
</evidence>
<dbReference type="Pfam" id="PF22727">
    <property type="entry name" value="NCH2"/>
    <property type="match status" value="1"/>
</dbReference>
<feature type="domain" description="HTH cro/C1-type" evidence="2">
    <location>
        <begin position="31"/>
        <end position="77"/>
    </location>
</feature>
<feature type="domain" description="NACHT" evidence="1">
    <location>
        <begin position="182"/>
        <end position="299"/>
    </location>
</feature>
<dbReference type="InterPro" id="IPR027417">
    <property type="entry name" value="P-loop_NTPase"/>
</dbReference>
<dbReference type="Gene3D" id="1.10.260.40">
    <property type="entry name" value="lambda repressor-like DNA-binding domains"/>
    <property type="match status" value="1"/>
</dbReference>
<evidence type="ECO:0000259" key="2">
    <source>
        <dbReference type="PROSITE" id="PS50943"/>
    </source>
</evidence>
<proteinExistence type="predicted"/>